<protein>
    <submittedName>
        <fullName evidence="1">Uncharacterized protein</fullName>
    </submittedName>
</protein>
<proteinExistence type="predicted"/>
<gene>
    <name evidence="1" type="ORF">ABEB36_002819</name>
</gene>
<name>A0ABD1F739_HYPHA</name>
<comment type="caution">
    <text evidence="1">The sequence shown here is derived from an EMBL/GenBank/DDBJ whole genome shotgun (WGS) entry which is preliminary data.</text>
</comment>
<evidence type="ECO:0000313" key="2">
    <source>
        <dbReference type="Proteomes" id="UP001566132"/>
    </source>
</evidence>
<accession>A0ABD1F739</accession>
<sequence length="137" mass="16062">MNNKKVEAIGDTRNNEEVLLQDRLTRVLSYISTERSETVYLYFNNQYSEDPPSNSLFDSDGDQLDDPISNETMKSKALHKIYPELVKSRIFDLQCNNSYQIEDVVTRVYFPSEEFVQVVEMSRFKSFCSRIWSCCKT</sequence>
<dbReference type="AlphaFoldDB" id="A0ABD1F739"/>
<dbReference type="EMBL" id="JBDJPC010000002">
    <property type="protein sequence ID" value="KAL1513401.1"/>
    <property type="molecule type" value="Genomic_DNA"/>
</dbReference>
<reference evidence="1 2" key="1">
    <citation type="submission" date="2024-05" db="EMBL/GenBank/DDBJ databases">
        <title>Genetic variation in Jamaican populations of the coffee berry borer (Hypothenemus hampei).</title>
        <authorList>
            <person name="Errbii M."/>
            <person name="Myrie A."/>
        </authorList>
    </citation>
    <scope>NUCLEOTIDE SEQUENCE [LARGE SCALE GENOMIC DNA]</scope>
    <source>
        <strain evidence="1">JA-Hopewell-2020-01-JO</strain>
        <tissue evidence="1">Whole body</tissue>
    </source>
</reference>
<dbReference type="Proteomes" id="UP001566132">
    <property type="component" value="Unassembled WGS sequence"/>
</dbReference>
<organism evidence="1 2">
    <name type="scientific">Hypothenemus hampei</name>
    <name type="common">Coffee berry borer</name>
    <dbReference type="NCBI Taxonomy" id="57062"/>
    <lineage>
        <taxon>Eukaryota</taxon>
        <taxon>Metazoa</taxon>
        <taxon>Ecdysozoa</taxon>
        <taxon>Arthropoda</taxon>
        <taxon>Hexapoda</taxon>
        <taxon>Insecta</taxon>
        <taxon>Pterygota</taxon>
        <taxon>Neoptera</taxon>
        <taxon>Endopterygota</taxon>
        <taxon>Coleoptera</taxon>
        <taxon>Polyphaga</taxon>
        <taxon>Cucujiformia</taxon>
        <taxon>Curculionidae</taxon>
        <taxon>Scolytinae</taxon>
        <taxon>Hypothenemus</taxon>
    </lineage>
</organism>
<evidence type="ECO:0000313" key="1">
    <source>
        <dbReference type="EMBL" id="KAL1513401.1"/>
    </source>
</evidence>
<keyword evidence="2" id="KW-1185">Reference proteome</keyword>